<comment type="cofactor">
    <cofactor evidence="1">
        <name>FMN</name>
        <dbReference type="ChEBI" id="CHEBI:58210"/>
    </cofactor>
</comment>
<dbReference type="InterPro" id="IPR000415">
    <property type="entry name" value="Nitroreductase-like"/>
</dbReference>
<dbReference type="EMBL" id="FZOJ01000009">
    <property type="protein sequence ID" value="SNS40347.1"/>
    <property type="molecule type" value="Genomic_DNA"/>
</dbReference>
<dbReference type="Gene3D" id="3.40.109.10">
    <property type="entry name" value="NADH Oxidase"/>
    <property type="match status" value="1"/>
</dbReference>
<dbReference type="PANTHER" id="PTHR43673:SF2">
    <property type="entry name" value="NITROREDUCTASE"/>
    <property type="match status" value="1"/>
</dbReference>
<comment type="similarity">
    <text evidence="2">Belongs to the nitroreductase family.</text>
</comment>
<dbReference type="Proteomes" id="UP000198304">
    <property type="component" value="Unassembled WGS sequence"/>
</dbReference>
<dbReference type="RefSeq" id="WP_089282964.1">
    <property type="nucleotide sequence ID" value="NZ_FZOJ01000009.1"/>
</dbReference>
<evidence type="ECO:0000256" key="4">
    <source>
        <dbReference type="ARBA" id="ARBA00022643"/>
    </source>
</evidence>
<dbReference type="AlphaFoldDB" id="A0A239E6U3"/>
<dbReference type="SUPFAM" id="SSF55469">
    <property type="entry name" value="FMN-dependent nitroreductase-like"/>
    <property type="match status" value="1"/>
</dbReference>
<keyword evidence="4" id="KW-0288">FMN</keyword>
<evidence type="ECO:0000256" key="5">
    <source>
        <dbReference type="ARBA" id="ARBA00023002"/>
    </source>
</evidence>
<name>A0A239E6U3_9FIRM</name>
<organism evidence="7 8">
    <name type="scientific">Anaerovirgula multivorans</name>
    <dbReference type="NCBI Taxonomy" id="312168"/>
    <lineage>
        <taxon>Bacteria</taxon>
        <taxon>Bacillati</taxon>
        <taxon>Bacillota</taxon>
        <taxon>Clostridia</taxon>
        <taxon>Peptostreptococcales</taxon>
        <taxon>Natronincolaceae</taxon>
        <taxon>Anaerovirgula</taxon>
    </lineage>
</organism>
<keyword evidence="5" id="KW-0560">Oxidoreductase</keyword>
<proteinExistence type="inferred from homology"/>
<reference evidence="7 8" key="1">
    <citation type="submission" date="2017-06" db="EMBL/GenBank/DDBJ databases">
        <authorList>
            <person name="Kim H.J."/>
            <person name="Triplett B.A."/>
        </authorList>
    </citation>
    <scope>NUCLEOTIDE SEQUENCE [LARGE SCALE GENOMIC DNA]</scope>
    <source>
        <strain evidence="7 8">SCA</strain>
    </source>
</reference>
<protein>
    <submittedName>
        <fullName evidence="7">Nitroreductase</fullName>
    </submittedName>
</protein>
<dbReference type="Pfam" id="PF14512">
    <property type="entry name" value="TM1586_NiRdase"/>
    <property type="match status" value="1"/>
</dbReference>
<feature type="domain" description="Putative nitroreductase TM1586" evidence="6">
    <location>
        <begin position="5"/>
        <end position="219"/>
    </location>
</feature>
<dbReference type="Gene3D" id="3.40.109.30">
    <property type="entry name" value="putative nitroreductase (tm1586), domain 2"/>
    <property type="match status" value="1"/>
</dbReference>
<evidence type="ECO:0000256" key="2">
    <source>
        <dbReference type="ARBA" id="ARBA00007118"/>
    </source>
</evidence>
<evidence type="ECO:0000313" key="7">
    <source>
        <dbReference type="EMBL" id="SNS40347.1"/>
    </source>
</evidence>
<accession>A0A239E6U3</accession>
<evidence type="ECO:0000259" key="6">
    <source>
        <dbReference type="Pfam" id="PF14512"/>
    </source>
</evidence>
<dbReference type="InterPro" id="IPR029478">
    <property type="entry name" value="TM1586_NiRdase"/>
</dbReference>
<evidence type="ECO:0000313" key="8">
    <source>
        <dbReference type="Proteomes" id="UP000198304"/>
    </source>
</evidence>
<sequence>MKKTNLYEAIFKRKSIRKYDVTPLDENTLTEVLEYIGAIKPMYDNVKTEMKLISQNEVKGLMAIKAPHYIVVSSEKKKGYLTNAGFMLQQMDLFLSANGIGSCWLGMAKPTKKVFINSELEFVIVLAIGRAIEPLYRENIMEFKRKPLAQISNITGMDQLLKPAGLAPSGTNNQPWFFTGNEDAIHAYCVKTNIIKALIYERMNKIDMGIAICHLWIAAEHFGKKVDFICDKEISSNPPSGHYYVTTLKMT</sequence>
<dbReference type="GO" id="GO:0016491">
    <property type="term" value="F:oxidoreductase activity"/>
    <property type="evidence" value="ECO:0007669"/>
    <property type="project" value="UniProtKB-KW"/>
</dbReference>
<keyword evidence="8" id="KW-1185">Reference proteome</keyword>
<keyword evidence="3" id="KW-0285">Flavoprotein</keyword>
<gene>
    <name evidence="7" type="ORF">SAMN05446037_1009100</name>
</gene>
<dbReference type="OrthoDB" id="9814075at2"/>
<evidence type="ECO:0000256" key="1">
    <source>
        <dbReference type="ARBA" id="ARBA00001917"/>
    </source>
</evidence>
<evidence type="ECO:0000256" key="3">
    <source>
        <dbReference type="ARBA" id="ARBA00022630"/>
    </source>
</evidence>
<dbReference type="PANTHER" id="PTHR43673">
    <property type="entry name" value="NAD(P)H NITROREDUCTASE YDGI-RELATED"/>
    <property type="match status" value="1"/>
</dbReference>